<accession>A0AAV4CR03</accession>
<reference evidence="1 2" key="1">
    <citation type="journal article" date="2021" name="Elife">
        <title>Chloroplast acquisition without the gene transfer in kleptoplastic sea slugs, Plakobranchus ocellatus.</title>
        <authorList>
            <person name="Maeda T."/>
            <person name="Takahashi S."/>
            <person name="Yoshida T."/>
            <person name="Shimamura S."/>
            <person name="Takaki Y."/>
            <person name="Nagai Y."/>
            <person name="Toyoda A."/>
            <person name="Suzuki Y."/>
            <person name="Arimoto A."/>
            <person name="Ishii H."/>
            <person name="Satoh N."/>
            <person name="Nishiyama T."/>
            <person name="Hasebe M."/>
            <person name="Maruyama T."/>
            <person name="Minagawa J."/>
            <person name="Obokata J."/>
            <person name="Shigenobu S."/>
        </authorList>
    </citation>
    <scope>NUCLEOTIDE SEQUENCE [LARGE SCALE GENOMIC DNA]</scope>
</reference>
<dbReference type="Proteomes" id="UP000735302">
    <property type="component" value="Unassembled WGS sequence"/>
</dbReference>
<dbReference type="AlphaFoldDB" id="A0AAV4CR03"/>
<sequence>MLRDNMMLMVVDVNEGQSSIVDQQLSLSAYFKVSQALSPLSSVGVGGRLGLEHTTDPADFRASSLAIESPAIHTVRDQNRIEMRLNIIELWMITRG</sequence>
<evidence type="ECO:0000313" key="1">
    <source>
        <dbReference type="EMBL" id="GFO34331.1"/>
    </source>
</evidence>
<dbReference type="EMBL" id="BLXT01006888">
    <property type="protein sequence ID" value="GFO34331.1"/>
    <property type="molecule type" value="Genomic_DNA"/>
</dbReference>
<organism evidence="1 2">
    <name type="scientific">Plakobranchus ocellatus</name>
    <dbReference type="NCBI Taxonomy" id="259542"/>
    <lineage>
        <taxon>Eukaryota</taxon>
        <taxon>Metazoa</taxon>
        <taxon>Spiralia</taxon>
        <taxon>Lophotrochozoa</taxon>
        <taxon>Mollusca</taxon>
        <taxon>Gastropoda</taxon>
        <taxon>Heterobranchia</taxon>
        <taxon>Euthyneura</taxon>
        <taxon>Panpulmonata</taxon>
        <taxon>Sacoglossa</taxon>
        <taxon>Placobranchoidea</taxon>
        <taxon>Plakobranchidae</taxon>
        <taxon>Plakobranchus</taxon>
    </lineage>
</organism>
<keyword evidence="2" id="KW-1185">Reference proteome</keyword>
<comment type="caution">
    <text evidence="1">The sequence shown here is derived from an EMBL/GenBank/DDBJ whole genome shotgun (WGS) entry which is preliminary data.</text>
</comment>
<protein>
    <submittedName>
        <fullName evidence="1">Uncharacterized protein</fullName>
    </submittedName>
</protein>
<name>A0AAV4CR03_9GAST</name>
<gene>
    <name evidence="1" type="ORF">PoB_006083600</name>
</gene>
<evidence type="ECO:0000313" key="2">
    <source>
        <dbReference type="Proteomes" id="UP000735302"/>
    </source>
</evidence>
<proteinExistence type="predicted"/>